<dbReference type="SUPFAM" id="SSF63446">
    <property type="entry name" value="Type I dockerin domain"/>
    <property type="match status" value="1"/>
</dbReference>
<dbReference type="PROSITE" id="PS00018">
    <property type="entry name" value="EF_HAND_1"/>
    <property type="match status" value="1"/>
</dbReference>
<dbReference type="GO" id="GO:0000272">
    <property type="term" value="P:polysaccharide catabolic process"/>
    <property type="evidence" value="ECO:0007669"/>
    <property type="project" value="InterPro"/>
</dbReference>
<feature type="domain" description="Dockerin" evidence="1">
    <location>
        <begin position="150"/>
        <end position="218"/>
    </location>
</feature>
<gene>
    <name evidence="2" type="ORF">METZ01_LOCUS377331</name>
</gene>
<organism evidence="2">
    <name type="scientific">marine metagenome</name>
    <dbReference type="NCBI Taxonomy" id="408172"/>
    <lineage>
        <taxon>unclassified sequences</taxon>
        <taxon>metagenomes</taxon>
        <taxon>ecological metagenomes</taxon>
    </lineage>
</organism>
<dbReference type="Gene3D" id="1.10.1330.10">
    <property type="entry name" value="Dockerin domain"/>
    <property type="match status" value="1"/>
</dbReference>
<reference evidence="2" key="1">
    <citation type="submission" date="2018-05" db="EMBL/GenBank/DDBJ databases">
        <authorList>
            <person name="Lanie J.A."/>
            <person name="Ng W.-L."/>
            <person name="Kazmierczak K.M."/>
            <person name="Andrzejewski T.M."/>
            <person name="Davidsen T.M."/>
            <person name="Wayne K.J."/>
            <person name="Tettelin H."/>
            <person name="Glass J.I."/>
            <person name="Rusch D."/>
            <person name="Podicherti R."/>
            <person name="Tsui H.-C.T."/>
            <person name="Winkler M.E."/>
        </authorList>
    </citation>
    <scope>NUCLEOTIDE SEQUENCE</scope>
</reference>
<evidence type="ECO:0000259" key="1">
    <source>
        <dbReference type="PROSITE" id="PS51766"/>
    </source>
</evidence>
<dbReference type="PROSITE" id="PS51766">
    <property type="entry name" value="DOCKERIN"/>
    <property type="match status" value="1"/>
</dbReference>
<dbReference type="InterPro" id="IPR018247">
    <property type="entry name" value="EF_Hand_1_Ca_BS"/>
</dbReference>
<dbReference type="CDD" id="cd14256">
    <property type="entry name" value="Dockerin_I"/>
    <property type="match status" value="1"/>
</dbReference>
<dbReference type="InterPro" id="IPR036439">
    <property type="entry name" value="Dockerin_dom_sf"/>
</dbReference>
<proteinExistence type="predicted"/>
<dbReference type="InterPro" id="IPR016134">
    <property type="entry name" value="Dockerin_dom"/>
</dbReference>
<dbReference type="AlphaFoldDB" id="A0A382TSB1"/>
<dbReference type="Pfam" id="PF00404">
    <property type="entry name" value="Dockerin_1"/>
    <property type="match status" value="1"/>
</dbReference>
<accession>A0A382TSB1</accession>
<dbReference type="InterPro" id="IPR002105">
    <property type="entry name" value="Dockerin_1_rpt"/>
</dbReference>
<name>A0A382TSB1_9ZZZZ</name>
<feature type="non-terminal residue" evidence="2">
    <location>
        <position position="1"/>
    </location>
</feature>
<protein>
    <recommendedName>
        <fullName evidence="1">Dockerin domain-containing protein</fullName>
    </recommendedName>
</protein>
<feature type="non-terminal residue" evidence="2">
    <location>
        <position position="299"/>
    </location>
</feature>
<dbReference type="GO" id="GO:0004553">
    <property type="term" value="F:hydrolase activity, hydrolyzing O-glycosyl compounds"/>
    <property type="evidence" value="ECO:0007669"/>
    <property type="project" value="InterPro"/>
</dbReference>
<sequence>NLNMDLYVNRFVKVDLGQEVTCVECSAFGINQINLSDECQFPVDCFENPCYEVDYCDINIPVECVANYCGGCYADFYDLEGNLVDCNSSSNECIDLSGLDFGPCAMELGIGYVNGECNYVSGCGWILNGIDYSDAFFDSMDECSSACFENSFTLGDINNDSLINVQDIVLLVSFVLQIDFPTDTEFLAADYNGDGILNILDVVSIVDLILNPQTSIQINSGTSYGECWGYCVFELELDNSNALFTASGWGWYEFPDLLLEDNLSQEMWQQIIELIDFEYFQSLDDVYGCPDCADGGAEF</sequence>
<evidence type="ECO:0000313" key="2">
    <source>
        <dbReference type="EMBL" id="SVD24477.1"/>
    </source>
</evidence>
<dbReference type="EMBL" id="UINC01138498">
    <property type="protein sequence ID" value="SVD24477.1"/>
    <property type="molecule type" value="Genomic_DNA"/>
</dbReference>